<evidence type="ECO:0000313" key="1">
    <source>
        <dbReference type="EMBL" id="KAA3757111.1"/>
    </source>
</evidence>
<evidence type="ECO:0000313" key="2">
    <source>
        <dbReference type="Proteomes" id="UP000422221"/>
    </source>
</evidence>
<dbReference type="RefSeq" id="WP_130059916.1">
    <property type="nucleotide sequence ID" value="NZ_JADNPJ010000042.1"/>
</dbReference>
<accession>A0A7J4XCE0</accession>
<protein>
    <submittedName>
        <fullName evidence="1">Uncharacterized protein</fullName>
    </submittedName>
</protein>
<organism evidence="1 2">
    <name type="scientific">Bacteroides salyersiae</name>
    <dbReference type="NCBI Taxonomy" id="291644"/>
    <lineage>
        <taxon>Bacteria</taxon>
        <taxon>Pseudomonadati</taxon>
        <taxon>Bacteroidota</taxon>
        <taxon>Bacteroidia</taxon>
        <taxon>Bacteroidales</taxon>
        <taxon>Bacteroidaceae</taxon>
        <taxon>Bacteroides</taxon>
    </lineage>
</organism>
<gene>
    <name evidence="1" type="ORF">F3F73_22565</name>
</gene>
<dbReference type="EMBL" id="VWMK01000036">
    <property type="protein sequence ID" value="KAA3757111.1"/>
    <property type="molecule type" value="Genomic_DNA"/>
</dbReference>
<name>A0A7J4XCE0_9BACE</name>
<comment type="caution">
    <text evidence="1">The sequence shown here is derived from an EMBL/GenBank/DDBJ whole genome shotgun (WGS) entry which is preliminary data.</text>
</comment>
<dbReference type="AlphaFoldDB" id="A0A7J4XCE0"/>
<proteinExistence type="predicted"/>
<sequence>MSKQQKWVFRPKEQQHHAMLIKNHFFGNDCGNGRFGKYQKQYSFVLQNGVNNLYEPIRTEALKYFKDNKITWWGDNTEYPTGHTVSSQIACINHLMFLRQRPEAVLSLINGLNKVRFNKVLPVPCDTDTSYIAFEVVSDNSYFNEQEQNRGSYCTSIDVLIYAEDVNKETWIIPIEWKYTEAYDDTLKEDKSLEDYPWGIGKHGKGQERMRRYNDLITKSNQLKTLTNYESSVYYFEPFYQLMRQTLWAEQMIKNRETEKIKADHYLHVHIVPKANVDLLEKTYKVSNQNMEDTWRSMLNDQSKYVIVDPQDFMEPIKKEYQELYKYVEIRYYGK</sequence>
<reference evidence="1 2" key="1">
    <citation type="journal article" date="2019" name="Nat. Med.">
        <title>A library of human gut bacterial isolates paired with longitudinal multiomics data enables mechanistic microbiome research.</title>
        <authorList>
            <person name="Poyet M."/>
            <person name="Groussin M."/>
            <person name="Gibbons S.M."/>
            <person name="Avila-Pacheco J."/>
            <person name="Jiang X."/>
            <person name="Kearney S.M."/>
            <person name="Perrotta A.R."/>
            <person name="Berdy B."/>
            <person name="Zhao S."/>
            <person name="Lieberman T.D."/>
            <person name="Swanson P.K."/>
            <person name="Smith M."/>
            <person name="Roesemann S."/>
            <person name="Alexander J.E."/>
            <person name="Rich S.A."/>
            <person name="Livny J."/>
            <person name="Vlamakis H."/>
            <person name="Clish C."/>
            <person name="Bullock K."/>
            <person name="Deik A."/>
            <person name="Scott J."/>
            <person name="Pierce K.A."/>
            <person name="Xavier R.J."/>
            <person name="Alm E.J."/>
        </authorList>
    </citation>
    <scope>NUCLEOTIDE SEQUENCE [LARGE SCALE GENOMIC DNA]</scope>
    <source>
        <strain evidence="1 2">BIOML-A10</strain>
    </source>
</reference>
<dbReference type="Pfam" id="PF22558">
    <property type="entry name" value="REase-ARP"/>
    <property type="match status" value="1"/>
</dbReference>
<dbReference type="InterPro" id="IPR054333">
    <property type="entry name" value="REase-ARP-assoc"/>
</dbReference>
<dbReference type="Proteomes" id="UP000422221">
    <property type="component" value="Unassembled WGS sequence"/>
</dbReference>